<reference evidence="2" key="1">
    <citation type="journal article" date="2023" name="Mol. Phylogenet. Evol.">
        <title>Genome-scale phylogeny and comparative genomics of the fungal order Sordariales.</title>
        <authorList>
            <person name="Hensen N."/>
            <person name="Bonometti L."/>
            <person name="Westerberg I."/>
            <person name="Brannstrom I.O."/>
            <person name="Guillou S."/>
            <person name="Cros-Aarteil S."/>
            <person name="Calhoun S."/>
            <person name="Haridas S."/>
            <person name="Kuo A."/>
            <person name="Mondo S."/>
            <person name="Pangilinan J."/>
            <person name="Riley R."/>
            <person name="LaButti K."/>
            <person name="Andreopoulos B."/>
            <person name="Lipzen A."/>
            <person name="Chen C."/>
            <person name="Yan M."/>
            <person name="Daum C."/>
            <person name="Ng V."/>
            <person name="Clum A."/>
            <person name="Steindorff A."/>
            <person name="Ohm R.A."/>
            <person name="Martin F."/>
            <person name="Silar P."/>
            <person name="Natvig D.O."/>
            <person name="Lalanne C."/>
            <person name="Gautier V."/>
            <person name="Ament-Velasquez S.L."/>
            <person name="Kruys A."/>
            <person name="Hutchinson M.I."/>
            <person name="Powell A.J."/>
            <person name="Barry K."/>
            <person name="Miller A.N."/>
            <person name="Grigoriev I.V."/>
            <person name="Debuchy R."/>
            <person name="Gladieux P."/>
            <person name="Hiltunen Thoren M."/>
            <person name="Johannesson H."/>
        </authorList>
    </citation>
    <scope>NUCLEOTIDE SEQUENCE</scope>
    <source>
        <strain evidence="2">CBS 123565</strain>
    </source>
</reference>
<dbReference type="EMBL" id="MU853404">
    <property type="protein sequence ID" value="KAK4136315.1"/>
    <property type="molecule type" value="Genomic_DNA"/>
</dbReference>
<feature type="compositionally biased region" description="Basic and acidic residues" evidence="1">
    <location>
        <begin position="522"/>
        <end position="538"/>
    </location>
</feature>
<reference evidence="2" key="2">
    <citation type="submission" date="2023-05" db="EMBL/GenBank/DDBJ databases">
        <authorList>
            <consortium name="Lawrence Berkeley National Laboratory"/>
            <person name="Steindorff A."/>
            <person name="Hensen N."/>
            <person name="Bonometti L."/>
            <person name="Westerberg I."/>
            <person name="Brannstrom I.O."/>
            <person name="Guillou S."/>
            <person name="Cros-Aarteil S."/>
            <person name="Calhoun S."/>
            <person name="Haridas S."/>
            <person name="Kuo A."/>
            <person name="Mondo S."/>
            <person name="Pangilinan J."/>
            <person name="Riley R."/>
            <person name="Labutti K."/>
            <person name="Andreopoulos B."/>
            <person name="Lipzen A."/>
            <person name="Chen C."/>
            <person name="Yanf M."/>
            <person name="Daum C."/>
            <person name="Ng V."/>
            <person name="Clum A."/>
            <person name="Ohm R."/>
            <person name="Martin F."/>
            <person name="Silar P."/>
            <person name="Natvig D."/>
            <person name="Lalanne C."/>
            <person name="Gautier V."/>
            <person name="Ament-Velasquez S.L."/>
            <person name="Kruys A."/>
            <person name="Hutchinson M.I."/>
            <person name="Powell A.J."/>
            <person name="Barry K."/>
            <person name="Miller A.N."/>
            <person name="Grigoriev I.V."/>
            <person name="Debuchy R."/>
            <person name="Gladieux P."/>
            <person name="Thoren M.H."/>
            <person name="Johannesson H."/>
        </authorList>
    </citation>
    <scope>NUCLEOTIDE SEQUENCE</scope>
    <source>
        <strain evidence="2">CBS 123565</strain>
    </source>
</reference>
<feature type="region of interest" description="Disordered" evidence="1">
    <location>
        <begin position="575"/>
        <end position="634"/>
    </location>
</feature>
<keyword evidence="3" id="KW-1185">Reference proteome</keyword>
<evidence type="ECO:0000313" key="2">
    <source>
        <dbReference type="EMBL" id="KAK4136315.1"/>
    </source>
</evidence>
<evidence type="ECO:0000313" key="3">
    <source>
        <dbReference type="Proteomes" id="UP001304895"/>
    </source>
</evidence>
<name>A0AAN6UP54_9PEZI</name>
<feature type="region of interest" description="Disordered" evidence="1">
    <location>
        <begin position="508"/>
        <end position="558"/>
    </location>
</feature>
<dbReference type="Proteomes" id="UP001304895">
    <property type="component" value="Unassembled WGS sequence"/>
</dbReference>
<protein>
    <submittedName>
        <fullName evidence="2">Uncharacterized protein</fullName>
    </submittedName>
</protein>
<sequence>MTPPSAPPASRWPYHPFWELDGFDFGRLPLRHYFHAMRHALQKGDFTTVISGFSPTGSQAEQAEHSQRVCNNVAVQFRAMLYCKDTYPNQIFWKRVHFCTACGDRDGYGPDLAEQIGTIFTGARRAYLGNRRGHGQPNGAARLADDWIRFLDSPRSAGSALQTSFTVPWDIRYRDWVVLKSRDGLMDAGQPPVLNLDQRAATSAAGQQPARPQCDVMPTARPSHVEARREGIEDRNIPDDASNIDLGGARPDGFGQGASRGSKRKGVETYTSYSAKRRGDTSTGTAHASETRQDHRIQSPPPSSPLAQRRPIAPASSDRAAIRSDALFAAPRDDSLSSIVARLTICEDRLVEQRRMILNQDLRQSEFVSKNTTQVAGLGSRLRTVEENAPAAQQARGGEHRPDGPLADKVEAIRATLVDLDDCVKKSAVDTDTRFKSRNTYIRDEVRTQWKEFYPRITQEQTRAAARVDRLTGDLAVQKSCLEGCRKVVDEHTEKIQKHENGLEALEGSVEKKERRLKHKMDKLSARTEELEKMRSNEEENESGSGDDSRSDGEDDSQAKHHLIDLRSRVGELERKTAAQASAANKQKCQREASVGKLHTRLQVVESQLSGGNGNGPGRISLEPRTASQQDQLDRHELLLESLNKQMSALHKLIHPPAAGDKKGRRHKKKSN</sequence>
<feature type="compositionally biased region" description="Low complexity" evidence="1">
    <location>
        <begin position="309"/>
        <end position="318"/>
    </location>
</feature>
<comment type="caution">
    <text evidence="2">The sequence shown here is derived from an EMBL/GenBank/DDBJ whole genome shotgun (WGS) entry which is preliminary data.</text>
</comment>
<feature type="compositionally biased region" description="Basic and acidic residues" evidence="1">
    <location>
        <begin position="547"/>
        <end position="558"/>
    </location>
</feature>
<accession>A0AAN6UP54</accession>
<organism evidence="2 3">
    <name type="scientific">Trichocladium antarcticum</name>
    <dbReference type="NCBI Taxonomy" id="1450529"/>
    <lineage>
        <taxon>Eukaryota</taxon>
        <taxon>Fungi</taxon>
        <taxon>Dikarya</taxon>
        <taxon>Ascomycota</taxon>
        <taxon>Pezizomycotina</taxon>
        <taxon>Sordariomycetes</taxon>
        <taxon>Sordariomycetidae</taxon>
        <taxon>Sordariales</taxon>
        <taxon>Chaetomiaceae</taxon>
        <taxon>Trichocladium</taxon>
    </lineage>
</organism>
<gene>
    <name evidence="2" type="ORF">BT67DRAFT_238543</name>
</gene>
<feature type="region of interest" description="Disordered" evidence="1">
    <location>
        <begin position="384"/>
        <end position="405"/>
    </location>
</feature>
<feature type="compositionally biased region" description="Basic and acidic residues" evidence="1">
    <location>
        <begin position="223"/>
        <end position="238"/>
    </location>
</feature>
<feature type="region of interest" description="Disordered" evidence="1">
    <location>
        <begin position="200"/>
        <end position="318"/>
    </location>
</feature>
<proteinExistence type="predicted"/>
<evidence type="ECO:0000256" key="1">
    <source>
        <dbReference type="SAM" id="MobiDB-lite"/>
    </source>
</evidence>
<dbReference type="AlphaFoldDB" id="A0AAN6UP54"/>